<dbReference type="RefSeq" id="WP_317386605.1">
    <property type="nucleotide sequence ID" value="NZ_CP136704.1"/>
</dbReference>
<name>A0ABZ0HK02_TRISK</name>
<proteinExistence type="predicted"/>
<reference evidence="1 2" key="1">
    <citation type="submission" date="2023-10" db="EMBL/GenBank/DDBJ databases">
        <title>Eight complete genome sequences of bacteria isolated from laboratory stock of Giant Kelp gametophytes.</title>
        <authorList>
            <person name="Tolentino B."/>
            <person name="Nuzhdin S."/>
        </authorList>
    </citation>
    <scope>NUCLEOTIDE SEQUENCE [LARGE SCALE GENOMIC DNA]</scope>
    <source>
        <strain evidence="1 2">LC.270.F.C4</strain>
    </source>
</reference>
<dbReference type="EMBL" id="CP136704">
    <property type="protein sequence ID" value="WOI34767.1"/>
    <property type="molecule type" value="Genomic_DNA"/>
</dbReference>
<dbReference type="Gene3D" id="2.40.300.10">
    <property type="entry name" value="Head decoration protein D"/>
    <property type="match status" value="1"/>
</dbReference>
<accession>A0ABZ0HK02</accession>
<dbReference type="Pfam" id="PF02924">
    <property type="entry name" value="HDPD"/>
    <property type="match status" value="1"/>
</dbReference>
<dbReference type="InterPro" id="IPR004195">
    <property type="entry name" value="Head_decoration_D"/>
</dbReference>
<dbReference type="Proteomes" id="UP001302666">
    <property type="component" value="Chromosome"/>
</dbReference>
<organism evidence="1 2">
    <name type="scientific">Tritonibacter scottomollicae</name>
    <name type="common">Epibacterium scottomollicae</name>
    <dbReference type="NCBI Taxonomy" id="483013"/>
    <lineage>
        <taxon>Bacteria</taxon>
        <taxon>Pseudomonadati</taxon>
        <taxon>Pseudomonadota</taxon>
        <taxon>Alphaproteobacteria</taxon>
        <taxon>Rhodobacterales</taxon>
        <taxon>Paracoccaceae</taxon>
        <taxon>Tritonibacter</taxon>
    </lineage>
</organism>
<sequence length="126" mass="12946">MENATMQTRNLAFLLSEAAGRRSRSIVTIANGAGKLAAGTVLGKVTATGEYVPAPDAEVVGKEGAETAVAILAYGVDAIGQAVEVTAIDRDAEAKLPMLSFDASVDDQTKTGAKVTQLNAVGIRVR</sequence>
<keyword evidence="2" id="KW-1185">Reference proteome</keyword>
<evidence type="ECO:0000313" key="2">
    <source>
        <dbReference type="Proteomes" id="UP001302666"/>
    </source>
</evidence>
<protein>
    <submittedName>
        <fullName evidence="1">Head decoration protein</fullName>
    </submittedName>
</protein>
<evidence type="ECO:0000313" key="1">
    <source>
        <dbReference type="EMBL" id="WOI34767.1"/>
    </source>
</evidence>
<gene>
    <name evidence="1" type="ORF">R1T40_08585</name>
</gene>